<dbReference type="InterPro" id="IPR019587">
    <property type="entry name" value="Polyketide_cyclase/dehydratase"/>
</dbReference>
<sequence length="161" mass="17697">MKLMMVLMQPAGPLQQGLLERSCELAPVLPHVQAAELVRDEVLPGGERQVVQQWRARVEVPVLLQPHLDQGLLEWTLTLRQPAGGSVIRFHAASRAVQVPGRCEGTLRFSPAAGGRGTRIEMELEFPNMGEGLRRIFGELVARHWRTLLEAAAARLSSPAG</sequence>
<dbReference type="Gene3D" id="3.30.530.20">
    <property type="match status" value="1"/>
</dbReference>
<proteinExistence type="predicted"/>
<comment type="caution">
    <text evidence="1">The sequence shown here is derived from an EMBL/GenBank/DDBJ whole genome shotgun (WGS) entry which is preliminary data.</text>
</comment>
<organism evidence="1 2">
    <name type="scientific">Roseateles flavus</name>
    <dbReference type="NCBI Taxonomy" id="3149041"/>
    <lineage>
        <taxon>Bacteria</taxon>
        <taxon>Pseudomonadati</taxon>
        <taxon>Pseudomonadota</taxon>
        <taxon>Betaproteobacteria</taxon>
        <taxon>Burkholderiales</taxon>
        <taxon>Sphaerotilaceae</taxon>
        <taxon>Roseateles</taxon>
    </lineage>
</organism>
<dbReference type="Pfam" id="PF10604">
    <property type="entry name" value="Polyketide_cyc2"/>
    <property type="match status" value="1"/>
</dbReference>
<reference evidence="1 2" key="1">
    <citation type="submission" date="2024-05" db="EMBL/GenBank/DDBJ databases">
        <title>Roseateles sp. 2.12 16S ribosomal RNA gene Genome sequencing and assembly.</title>
        <authorList>
            <person name="Woo H."/>
        </authorList>
    </citation>
    <scope>NUCLEOTIDE SEQUENCE [LARGE SCALE GENOMIC DNA]</scope>
    <source>
        <strain evidence="1 2">2.12</strain>
    </source>
</reference>
<accession>A0ABV0GHW5</accession>
<gene>
    <name evidence="1" type="ORF">ABDJ40_17745</name>
</gene>
<dbReference type="SUPFAM" id="SSF55961">
    <property type="entry name" value="Bet v1-like"/>
    <property type="match status" value="1"/>
</dbReference>
<keyword evidence="2" id="KW-1185">Reference proteome</keyword>
<name>A0ABV0GHW5_9BURK</name>
<evidence type="ECO:0000313" key="1">
    <source>
        <dbReference type="EMBL" id="MEO3714616.1"/>
    </source>
</evidence>
<dbReference type="InterPro" id="IPR023393">
    <property type="entry name" value="START-like_dom_sf"/>
</dbReference>
<dbReference type="EMBL" id="JBDPZC010000008">
    <property type="protein sequence ID" value="MEO3714616.1"/>
    <property type="molecule type" value="Genomic_DNA"/>
</dbReference>
<protein>
    <submittedName>
        <fullName evidence="1">SRPBCC family protein</fullName>
    </submittedName>
</protein>
<evidence type="ECO:0000313" key="2">
    <source>
        <dbReference type="Proteomes" id="UP001462640"/>
    </source>
</evidence>
<dbReference type="Proteomes" id="UP001462640">
    <property type="component" value="Unassembled WGS sequence"/>
</dbReference>
<dbReference type="RefSeq" id="WP_347611696.1">
    <property type="nucleotide sequence ID" value="NZ_JBDPZC010000008.1"/>
</dbReference>